<proteinExistence type="predicted"/>
<dbReference type="RefSeq" id="WP_017362164.1">
    <property type="nucleotide sequence ID" value="NZ_FMZQ01000007.1"/>
</dbReference>
<dbReference type="InterPro" id="IPR045584">
    <property type="entry name" value="Pilin-like"/>
</dbReference>
<dbReference type="EMBL" id="FMZQ01000007">
    <property type="protein sequence ID" value="SDC81668.1"/>
    <property type="molecule type" value="Genomic_DNA"/>
</dbReference>
<name>A0A1G6PNN0_9GAMM</name>
<evidence type="ECO:0000313" key="2">
    <source>
        <dbReference type="Proteomes" id="UP000199467"/>
    </source>
</evidence>
<dbReference type="SUPFAM" id="SSF54523">
    <property type="entry name" value="Pili subunits"/>
    <property type="match status" value="1"/>
</dbReference>
<reference evidence="2" key="1">
    <citation type="submission" date="2016-10" db="EMBL/GenBank/DDBJ databases">
        <authorList>
            <person name="Varghese N."/>
            <person name="Submissions S."/>
        </authorList>
    </citation>
    <scope>NUCLEOTIDE SEQUENCE [LARGE SCALE GENOMIC DNA]</scope>
    <source>
        <strain evidence="2">DSM 26382</strain>
    </source>
</reference>
<dbReference type="PROSITE" id="PS00409">
    <property type="entry name" value="PROKAR_NTER_METHYL"/>
    <property type="match status" value="1"/>
</dbReference>
<gene>
    <name evidence="1" type="ORF">SAMN05216576_10710</name>
</gene>
<evidence type="ECO:0000313" key="1">
    <source>
        <dbReference type="EMBL" id="SDC81668.1"/>
    </source>
</evidence>
<dbReference type="Proteomes" id="UP000199467">
    <property type="component" value="Unassembled WGS sequence"/>
</dbReference>
<protein>
    <submittedName>
        <fullName evidence="1">Prepilin-type N-terminal cleavage/methylation domain-containing protein</fullName>
    </submittedName>
</protein>
<accession>A0A1G6PNN0</accession>
<dbReference type="InterPro" id="IPR012902">
    <property type="entry name" value="N_methyl_site"/>
</dbReference>
<keyword evidence="2" id="KW-1185">Reference proteome</keyword>
<organism evidence="1 2">
    <name type="scientific">Ectopseudomonas chengduensis</name>
    <dbReference type="NCBI Taxonomy" id="489632"/>
    <lineage>
        <taxon>Bacteria</taxon>
        <taxon>Pseudomonadati</taxon>
        <taxon>Pseudomonadota</taxon>
        <taxon>Gammaproteobacteria</taxon>
        <taxon>Pseudomonadales</taxon>
        <taxon>Pseudomonadaceae</taxon>
        <taxon>Ectopseudomonas</taxon>
    </lineage>
</organism>
<dbReference type="Pfam" id="PF07963">
    <property type="entry name" value="N_methyl"/>
    <property type="match status" value="1"/>
</dbReference>
<dbReference type="Gene3D" id="3.30.700.10">
    <property type="entry name" value="Glycoprotein, Type 4 Pilin"/>
    <property type="match status" value="1"/>
</dbReference>
<dbReference type="GeneID" id="57609192"/>
<dbReference type="AlphaFoldDB" id="A0A1G6PNN0"/>
<sequence>MKKLQPKRHGQGGFTLIELMIVIAVVGVLIVIGVNAFRGSSDGANALAINGASKQLAKGVGYMHVQMGTGLSAIGNPVLASGMTMMDVLMVGSSAVNTTYRTRFEQINMRPMEGDFRVVTRASGSTPGVYQVLDYTVSFVTCATGKLCLQYTNVPSETVAELAKRAGINNFVASTAVSSGPLRYTAASNGFHTVTVEEVP</sequence>
<dbReference type="NCBIfam" id="TIGR02532">
    <property type="entry name" value="IV_pilin_GFxxxE"/>
    <property type="match status" value="1"/>
</dbReference>